<evidence type="ECO:0000313" key="4">
    <source>
        <dbReference type="Proteomes" id="UP001500074"/>
    </source>
</evidence>
<keyword evidence="2" id="KW-1133">Transmembrane helix</keyword>
<protein>
    <submittedName>
        <fullName evidence="3">Uncharacterized protein</fullName>
    </submittedName>
</protein>
<proteinExistence type="predicted"/>
<comment type="caution">
    <text evidence="3">The sequence shown here is derived from an EMBL/GenBank/DDBJ whole genome shotgun (WGS) entry which is preliminary data.</text>
</comment>
<dbReference type="RefSeq" id="WP_031382506.1">
    <property type="nucleotide sequence ID" value="NZ_BAABKI010000019.1"/>
</dbReference>
<keyword evidence="2" id="KW-0472">Membrane</keyword>
<dbReference type="Proteomes" id="UP001500074">
    <property type="component" value="Unassembled WGS sequence"/>
</dbReference>
<accession>A0ABP9RD57</accession>
<keyword evidence="2" id="KW-0812">Transmembrane</keyword>
<keyword evidence="4" id="KW-1185">Reference proteome</keyword>
<dbReference type="EMBL" id="BAABKI010000019">
    <property type="protein sequence ID" value="GAA5175328.1"/>
    <property type="molecule type" value="Genomic_DNA"/>
</dbReference>
<name>A0ABP9RD57_9GAMM</name>
<sequence>MTRTLKPPPRRGAMRRKPRTARATGRPLDIDRLLDRLVSVAVLVALTVGLAALVVSLLD</sequence>
<organism evidence="3 4">
    <name type="scientific">Modicisalibacter zincidurans</name>
    <dbReference type="NCBI Taxonomy" id="1178777"/>
    <lineage>
        <taxon>Bacteria</taxon>
        <taxon>Pseudomonadati</taxon>
        <taxon>Pseudomonadota</taxon>
        <taxon>Gammaproteobacteria</taxon>
        <taxon>Oceanospirillales</taxon>
        <taxon>Halomonadaceae</taxon>
        <taxon>Modicisalibacter</taxon>
    </lineage>
</organism>
<feature type="transmembrane region" description="Helical" evidence="2">
    <location>
        <begin position="37"/>
        <end position="58"/>
    </location>
</feature>
<feature type="region of interest" description="Disordered" evidence="1">
    <location>
        <begin position="1"/>
        <end position="25"/>
    </location>
</feature>
<evidence type="ECO:0000256" key="1">
    <source>
        <dbReference type="SAM" id="MobiDB-lite"/>
    </source>
</evidence>
<evidence type="ECO:0000313" key="3">
    <source>
        <dbReference type="EMBL" id="GAA5175328.1"/>
    </source>
</evidence>
<reference evidence="4" key="1">
    <citation type="journal article" date="2019" name="Int. J. Syst. Evol. Microbiol.">
        <title>The Global Catalogue of Microorganisms (GCM) 10K type strain sequencing project: providing services to taxonomists for standard genome sequencing and annotation.</title>
        <authorList>
            <consortium name="The Broad Institute Genomics Platform"/>
            <consortium name="The Broad Institute Genome Sequencing Center for Infectious Disease"/>
            <person name="Wu L."/>
            <person name="Ma J."/>
        </authorList>
    </citation>
    <scope>NUCLEOTIDE SEQUENCE [LARGE SCALE GENOMIC DNA]</scope>
    <source>
        <strain evidence="4">JCM 18472</strain>
    </source>
</reference>
<gene>
    <name evidence="3" type="ORF">GCM10023342_18390</name>
</gene>
<feature type="compositionally biased region" description="Basic residues" evidence="1">
    <location>
        <begin position="8"/>
        <end position="20"/>
    </location>
</feature>
<evidence type="ECO:0000256" key="2">
    <source>
        <dbReference type="SAM" id="Phobius"/>
    </source>
</evidence>